<dbReference type="InterPro" id="IPR047928">
    <property type="entry name" value="Perm_prefix_1"/>
</dbReference>
<keyword evidence="1" id="KW-1133">Transmembrane helix</keyword>
<evidence type="ECO:0000256" key="1">
    <source>
        <dbReference type="SAM" id="Phobius"/>
    </source>
</evidence>
<dbReference type="OrthoDB" id="2705958at2"/>
<proteinExistence type="predicted"/>
<organism evidence="2 3">
    <name type="scientific">Pueribacillus theae</name>
    <dbReference type="NCBI Taxonomy" id="2171751"/>
    <lineage>
        <taxon>Bacteria</taxon>
        <taxon>Bacillati</taxon>
        <taxon>Bacillota</taxon>
        <taxon>Bacilli</taxon>
        <taxon>Bacillales</taxon>
        <taxon>Bacillaceae</taxon>
        <taxon>Pueribacillus</taxon>
    </lineage>
</organism>
<keyword evidence="1" id="KW-0812">Transmembrane</keyword>
<name>A0A2U1K464_9BACI</name>
<dbReference type="AlphaFoldDB" id="A0A2U1K464"/>
<feature type="transmembrane region" description="Helical" evidence="1">
    <location>
        <begin position="150"/>
        <end position="173"/>
    </location>
</feature>
<protein>
    <submittedName>
        <fullName evidence="2">Uncharacterized protein</fullName>
    </submittedName>
</protein>
<feature type="transmembrane region" description="Helical" evidence="1">
    <location>
        <begin position="81"/>
        <end position="104"/>
    </location>
</feature>
<gene>
    <name evidence="2" type="ORF">DCC39_08220</name>
</gene>
<evidence type="ECO:0000313" key="3">
    <source>
        <dbReference type="Proteomes" id="UP000245998"/>
    </source>
</evidence>
<dbReference type="RefSeq" id="WP_116554413.1">
    <property type="nucleotide sequence ID" value="NZ_QCZG01000013.1"/>
</dbReference>
<evidence type="ECO:0000313" key="2">
    <source>
        <dbReference type="EMBL" id="PWA12055.1"/>
    </source>
</evidence>
<dbReference type="NCBIfam" id="NF038403">
    <property type="entry name" value="perm_prefix_1"/>
    <property type="match status" value="1"/>
</dbReference>
<dbReference type="Proteomes" id="UP000245998">
    <property type="component" value="Unassembled WGS sequence"/>
</dbReference>
<accession>A0A2U1K464</accession>
<sequence length="213" mass="24481">MIQTKEKYIKQFEQEMEAHPEKELIMAELIVHIEEEMADLLRKGMSEPEAVQAMIEQFGHPNELAAQFGKICTTAPNKVKLWLVLSNHFLFLMGACLTVCYHLGNMPFLQIAWEVLGQYSLLILFMYTGFWLFIGYQIGKEFGAKGKRILFETMSCALIPNLVLMFGILYGVFPTQWFSPFLTPSFVVACLGVTLLFYPFSQFGYYFGRHQAV</sequence>
<keyword evidence="3" id="KW-1185">Reference proteome</keyword>
<dbReference type="EMBL" id="QCZG01000013">
    <property type="protein sequence ID" value="PWA12055.1"/>
    <property type="molecule type" value="Genomic_DNA"/>
</dbReference>
<feature type="transmembrane region" description="Helical" evidence="1">
    <location>
        <begin position="185"/>
        <end position="207"/>
    </location>
</feature>
<feature type="transmembrane region" description="Helical" evidence="1">
    <location>
        <begin position="116"/>
        <end position="138"/>
    </location>
</feature>
<keyword evidence="1" id="KW-0472">Membrane</keyword>
<comment type="caution">
    <text evidence="2">The sequence shown here is derived from an EMBL/GenBank/DDBJ whole genome shotgun (WGS) entry which is preliminary data.</text>
</comment>
<reference evidence="2 3" key="1">
    <citation type="submission" date="2018-04" db="EMBL/GenBank/DDBJ databases">
        <title>Camelliibacillus theae gen. nov., sp. nov., isolated from Pu'er tea.</title>
        <authorList>
            <person name="Niu L."/>
        </authorList>
    </citation>
    <scope>NUCLEOTIDE SEQUENCE [LARGE SCALE GENOMIC DNA]</scope>
    <source>
        <strain evidence="2 3">T8</strain>
    </source>
</reference>